<gene>
    <name evidence="2" type="ORF">MNBD_GAMMA15-2230</name>
</gene>
<dbReference type="SUPFAM" id="SSF55729">
    <property type="entry name" value="Acyl-CoA N-acyltransferases (Nat)"/>
    <property type="match status" value="1"/>
</dbReference>
<dbReference type="AlphaFoldDB" id="A0A3B0YDC2"/>
<dbReference type="CDD" id="cd04301">
    <property type="entry name" value="NAT_SF"/>
    <property type="match status" value="1"/>
</dbReference>
<dbReference type="PROSITE" id="PS51186">
    <property type="entry name" value="GNAT"/>
    <property type="match status" value="1"/>
</dbReference>
<name>A0A3B0YDC2_9ZZZZ</name>
<evidence type="ECO:0000259" key="1">
    <source>
        <dbReference type="PROSITE" id="PS51186"/>
    </source>
</evidence>
<dbReference type="Gene3D" id="3.40.630.30">
    <property type="match status" value="1"/>
</dbReference>
<dbReference type="Pfam" id="PF00583">
    <property type="entry name" value="Acetyltransf_1"/>
    <property type="match status" value="1"/>
</dbReference>
<protein>
    <recommendedName>
        <fullName evidence="1">N-acetyltransferase domain-containing protein</fullName>
    </recommendedName>
</protein>
<organism evidence="2">
    <name type="scientific">hydrothermal vent metagenome</name>
    <dbReference type="NCBI Taxonomy" id="652676"/>
    <lineage>
        <taxon>unclassified sequences</taxon>
        <taxon>metagenomes</taxon>
        <taxon>ecological metagenomes</taxon>
    </lineage>
</organism>
<dbReference type="GO" id="GO:0016747">
    <property type="term" value="F:acyltransferase activity, transferring groups other than amino-acyl groups"/>
    <property type="evidence" value="ECO:0007669"/>
    <property type="project" value="InterPro"/>
</dbReference>
<feature type="domain" description="N-acetyltransferase" evidence="1">
    <location>
        <begin position="63"/>
        <end position="215"/>
    </location>
</feature>
<dbReference type="EMBL" id="UOFN01000019">
    <property type="protein sequence ID" value="VAW73607.1"/>
    <property type="molecule type" value="Genomic_DNA"/>
</dbReference>
<proteinExistence type="predicted"/>
<sequence length="215" mass="23628">MQVTIRPAQDSDIPFLGWVMFTSARSHLAACPWSVIFRESETRTRILLELMSQAPALQWSHVSKFWIAEADGTPAAAMCGFAPAAEGLPAPADSELRIAERAFGYSGERLVEVSERITIAASGMPDDLPDVWAIENVAALPEYRGKGLADRLFEHVLDVGRGEGFRRAQILCLIGNEPGQRAFERNGFRVLTQKTNPEFEALFGTPGARLLAQDL</sequence>
<reference evidence="2" key="1">
    <citation type="submission" date="2018-06" db="EMBL/GenBank/DDBJ databases">
        <authorList>
            <person name="Zhirakovskaya E."/>
        </authorList>
    </citation>
    <scope>NUCLEOTIDE SEQUENCE</scope>
</reference>
<dbReference type="InterPro" id="IPR000182">
    <property type="entry name" value="GNAT_dom"/>
</dbReference>
<dbReference type="InterPro" id="IPR016181">
    <property type="entry name" value="Acyl_CoA_acyltransferase"/>
</dbReference>
<evidence type="ECO:0000313" key="2">
    <source>
        <dbReference type="EMBL" id="VAW73607.1"/>
    </source>
</evidence>
<accession>A0A3B0YDC2</accession>